<name>A0A226E8W2_FOLCA</name>
<dbReference type="Proteomes" id="UP000198287">
    <property type="component" value="Unassembled WGS sequence"/>
</dbReference>
<dbReference type="AlphaFoldDB" id="A0A226E8W2"/>
<sequence>MGQSEGECTPTPSKPSQAEKVRRETEYKNTPSIPTHLLNWSFFVAASKGRTRQSRSSTPSRRVICCHSPARSPRTNRDSTHRERGGQGKVRRDRRRYRDGGHGREGGVVKLVALVKEV</sequence>
<evidence type="ECO:0000313" key="2">
    <source>
        <dbReference type="EMBL" id="OXA53494.1"/>
    </source>
</evidence>
<dbReference type="EMBL" id="LNIX01000005">
    <property type="protein sequence ID" value="OXA53494.1"/>
    <property type="molecule type" value="Genomic_DNA"/>
</dbReference>
<evidence type="ECO:0000256" key="1">
    <source>
        <dbReference type="SAM" id="MobiDB-lite"/>
    </source>
</evidence>
<organism evidence="2 3">
    <name type="scientific">Folsomia candida</name>
    <name type="common">Springtail</name>
    <dbReference type="NCBI Taxonomy" id="158441"/>
    <lineage>
        <taxon>Eukaryota</taxon>
        <taxon>Metazoa</taxon>
        <taxon>Ecdysozoa</taxon>
        <taxon>Arthropoda</taxon>
        <taxon>Hexapoda</taxon>
        <taxon>Collembola</taxon>
        <taxon>Entomobryomorpha</taxon>
        <taxon>Isotomoidea</taxon>
        <taxon>Isotomidae</taxon>
        <taxon>Proisotominae</taxon>
        <taxon>Folsomia</taxon>
    </lineage>
</organism>
<feature type="compositionally biased region" description="Basic and acidic residues" evidence="1">
    <location>
        <begin position="96"/>
        <end position="106"/>
    </location>
</feature>
<keyword evidence="3" id="KW-1185">Reference proteome</keyword>
<feature type="region of interest" description="Disordered" evidence="1">
    <location>
        <begin position="1"/>
        <end position="32"/>
    </location>
</feature>
<protein>
    <submittedName>
        <fullName evidence="2">Uncharacterized protein</fullName>
    </submittedName>
</protein>
<evidence type="ECO:0000313" key="3">
    <source>
        <dbReference type="Proteomes" id="UP000198287"/>
    </source>
</evidence>
<comment type="caution">
    <text evidence="2">The sequence shown here is derived from an EMBL/GenBank/DDBJ whole genome shotgun (WGS) entry which is preliminary data.</text>
</comment>
<proteinExistence type="predicted"/>
<feature type="compositionally biased region" description="Basic and acidic residues" evidence="1">
    <location>
        <begin position="75"/>
        <end position="86"/>
    </location>
</feature>
<feature type="compositionally biased region" description="Basic and acidic residues" evidence="1">
    <location>
        <begin position="17"/>
        <end position="27"/>
    </location>
</feature>
<gene>
    <name evidence="2" type="ORF">Fcan01_10145</name>
</gene>
<feature type="region of interest" description="Disordered" evidence="1">
    <location>
        <begin position="47"/>
        <end position="106"/>
    </location>
</feature>
<reference evidence="2 3" key="1">
    <citation type="submission" date="2015-12" db="EMBL/GenBank/DDBJ databases">
        <title>The genome of Folsomia candida.</title>
        <authorList>
            <person name="Faddeeva A."/>
            <person name="Derks M.F."/>
            <person name="Anvar Y."/>
            <person name="Smit S."/>
            <person name="Van Straalen N."/>
            <person name="Roelofs D."/>
        </authorList>
    </citation>
    <scope>NUCLEOTIDE SEQUENCE [LARGE SCALE GENOMIC DNA]</scope>
    <source>
        <strain evidence="2 3">VU population</strain>
        <tissue evidence="2">Whole body</tissue>
    </source>
</reference>
<accession>A0A226E8W2</accession>